<dbReference type="EMBL" id="JACCHS010000136">
    <property type="protein sequence ID" value="NYT47365.1"/>
    <property type="molecule type" value="Genomic_DNA"/>
</dbReference>
<protein>
    <submittedName>
        <fullName evidence="1">Uncharacterized protein</fullName>
    </submittedName>
</protein>
<evidence type="ECO:0000313" key="2">
    <source>
        <dbReference type="Proteomes" id="UP000537890"/>
    </source>
</evidence>
<reference evidence="1 2" key="1">
    <citation type="submission" date="2020-05" db="EMBL/GenBank/DDBJ databases">
        <title>Horizontal transmission and recombination maintain forever young bacterial symbiont genomes.</title>
        <authorList>
            <person name="Russell S.L."/>
            <person name="Pepper-Tunick E."/>
            <person name="Svedberg J."/>
            <person name="Byrne A."/>
            <person name="Ruelas Castillo J."/>
            <person name="Vollmers C."/>
            <person name="Beinart R.A."/>
            <person name="Corbett-Detig R."/>
        </authorList>
    </citation>
    <scope>NUCLEOTIDE SEQUENCE [LARGE SCALE GENOMIC DNA]</scope>
    <source>
        <strain evidence="1">4727-3</strain>
    </source>
</reference>
<accession>A0A7Z0SFG4</accession>
<dbReference type="AlphaFoldDB" id="A0A7Z0SFG4"/>
<comment type="caution">
    <text evidence="1">The sequence shown here is derived from an EMBL/GenBank/DDBJ whole genome shotgun (WGS) entry which is preliminary data.</text>
</comment>
<dbReference type="Proteomes" id="UP000537890">
    <property type="component" value="Unassembled WGS sequence"/>
</dbReference>
<name>A0A7Z0SFG4_9GAMM</name>
<sequence length="66" mass="7285">MGMEANHVLSMNGVKTAVIDPNSRKKEEEIETYIEGGVNAKTLTSGRGIESAVAQYLQQRMMMARI</sequence>
<evidence type="ECO:0000313" key="1">
    <source>
        <dbReference type="EMBL" id="NYT47365.1"/>
    </source>
</evidence>
<proteinExistence type="predicted"/>
<gene>
    <name evidence="1" type="ORF">H0A75_07110</name>
</gene>
<organism evidence="1 2">
    <name type="scientific">Candidatus Methanofishera endochildressiae</name>
    <dbReference type="NCBI Taxonomy" id="2738884"/>
    <lineage>
        <taxon>Bacteria</taxon>
        <taxon>Pseudomonadati</taxon>
        <taxon>Pseudomonadota</taxon>
        <taxon>Gammaproteobacteria</taxon>
        <taxon>Candidatus Methanofishera</taxon>
    </lineage>
</organism>